<dbReference type="RefSeq" id="WP_369702656.1">
    <property type="nucleotide sequence ID" value="NZ_JBGEWD010000001.1"/>
</dbReference>
<dbReference type="Proteomes" id="UP001564657">
    <property type="component" value="Unassembled WGS sequence"/>
</dbReference>
<dbReference type="PANTHER" id="PTHR35024:SF4">
    <property type="entry name" value="POLYMER-FORMING CYTOSKELETAL PROTEIN"/>
    <property type="match status" value="1"/>
</dbReference>
<evidence type="ECO:0000313" key="2">
    <source>
        <dbReference type="EMBL" id="MEY7998767.1"/>
    </source>
</evidence>
<keyword evidence="3" id="KW-1185">Reference proteome</keyword>
<accession>A0ABV4BL38</accession>
<reference evidence="2 3" key="1">
    <citation type="submission" date="2024-08" db="EMBL/GenBank/DDBJ databases">
        <title>Clostridium lapicellarii sp. nov., and Clostridium renhuaiense sp. nov., two species isolated from the mud in a fermentation cellar used for producing sauce-flavour Chinese liquors.</title>
        <authorList>
            <person name="Yang F."/>
            <person name="Wang H."/>
            <person name="Chen L.Q."/>
            <person name="Zhou N."/>
            <person name="Lu J.J."/>
            <person name="Pu X.X."/>
            <person name="Wan B."/>
            <person name="Wang L."/>
            <person name="Liu S.J."/>
        </authorList>
    </citation>
    <scope>NUCLEOTIDE SEQUENCE [LARGE SCALE GENOMIC DNA]</scope>
    <source>
        <strain evidence="2 3">MT-5</strain>
    </source>
</reference>
<comment type="caution">
    <text evidence="2">The sequence shown here is derived from an EMBL/GenBank/DDBJ whole genome shotgun (WGS) entry which is preliminary data.</text>
</comment>
<dbReference type="EMBL" id="JBGEWD010000001">
    <property type="protein sequence ID" value="MEY7998767.1"/>
    <property type="molecule type" value="Genomic_DNA"/>
</dbReference>
<sequence>MENKLSDMKISGSGSISGGSYNEVKISGSVKIDGDINCNYYKCSGSSTAKGNVKSRIIGISGSTKICGNLDSEEMSVSGSSHILGYVTAKKVKVSGSTHIENNLNTEDVQISGSISINGDCEAENFNIRGNFNIGGLLNADDIDVEMYGKCRAKEIGGENIQVKAGSSNFFIKMINLFSNYARLVTDVIEGDDIYLENTDSKIVRGNNVVIGPNCNIERVEYRNTVDIGENSKTLCKKID</sequence>
<evidence type="ECO:0000256" key="1">
    <source>
        <dbReference type="ARBA" id="ARBA00044755"/>
    </source>
</evidence>
<proteinExistence type="inferred from homology"/>
<name>A0ABV4BL38_9CLOT</name>
<dbReference type="PANTHER" id="PTHR35024">
    <property type="entry name" value="HYPOTHETICAL CYTOSOLIC PROTEIN"/>
    <property type="match status" value="1"/>
</dbReference>
<protein>
    <submittedName>
        <fullName evidence="2">Polymer-forming cytoskeletal protein</fullName>
    </submittedName>
</protein>
<evidence type="ECO:0000313" key="3">
    <source>
        <dbReference type="Proteomes" id="UP001564657"/>
    </source>
</evidence>
<gene>
    <name evidence="2" type="ORF">AB8U03_00910</name>
</gene>
<comment type="similarity">
    <text evidence="1">Belongs to the bactofilin family.</text>
</comment>
<organism evidence="2 3">
    <name type="scientific">Clostridium moutaii</name>
    <dbReference type="NCBI Taxonomy" id="3240932"/>
    <lineage>
        <taxon>Bacteria</taxon>
        <taxon>Bacillati</taxon>
        <taxon>Bacillota</taxon>
        <taxon>Clostridia</taxon>
        <taxon>Eubacteriales</taxon>
        <taxon>Clostridiaceae</taxon>
        <taxon>Clostridium</taxon>
    </lineage>
</organism>
<dbReference type="InterPro" id="IPR007607">
    <property type="entry name" value="BacA/B"/>
</dbReference>